<dbReference type="EMBL" id="VIEB01000922">
    <property type="protein sequence ID" value="TQD78156.1"/>
    <property type="molecule type" value="Genomic_DNA"/>
</dbReference>
<evidence type="ECO:0000313" key="1">
    <source>
        <dbReference type="EMBL" id="TQD78156.1"/>
    </source>
</evidence>
<protein>
    <submittedName>
        <fullName evidence="1">Uncharacterized protein</fullName>
    </submittedName>
</protein>
<keyword evidence="2" id="KW-1185">Reference proteome</keyword>
<gene>
    <name evidence="1" type="ORF">C1H46_036285</name>
</gene>
<evidence type="ECO:0000313" key="2">
    <source>
        <dbReference type="Proteomes" id="UP000315295"/>
    </source>
</evidence>
<name>A0A540KVC7_MALBA</name>
<dbReference type="AlphaFoldDB" id="A0A540KVC7"/>
<accession>A0A540KVC7</accession>
<organism evidence="1 2">
    <name type="scientific">Malus baccata</name>
    <name type="common">Siberian crab apple</name>
    <name type="synonym">Pyrus baccata</name>
    <dbReference type="NCBI Taxonomy" id="106549"/>
    <lineage>
        <taxon>Eukaryota</taxon>
        <taxon>Viridiplantae</taxon>
        <taxon>Streptophyta</taxon>
        <taxon>Embryophyta</taxon>
        <taxon>Tracheophyta</taxon>
        <taxon>Spermatophyta</taxon>
        <taxon>Magnoliopsida</taxon>
        <taxon>eudicotyledons</taxon>
        <taxon>Gunneridae</taxon>
        <taxon>Pentapetalae</taxon>
        <taxon>rosids</taxon>
        <taxon>fabids</taxon>
        <taxon>Rosales</taxon>
        <taxon>Rosaceae</taxon>
        <taxon>Amygdaloideae</taxon>
        <taxon>Maleae</taxon>
        <taxon>Malus</taxon>
    </lineage>
</organism>
<sequence>MWNLPTSPFNLSVGPTPNPSCSFLWKQWEHLYTCPITGRDSPPSSSSCCHGRIWKEGDGLKAGSTRLVRRGVVSGVDREGRSE</sequence>
<dbReference type="Proteomes" id="UP000315295">
    <property type="component" value="Unassembled WGS sequence"/>
</dbReference>
<proteinExistence type="predicted"/>
<comment type="caution">
    <text evidence="1">The sequence shown here is derived from an EMBL/GenBank/DDBJ whole genome shotgun (WGS) entry which is preliminary data.</text>
</comment>
<reference evidence="1 2" key="1">
    <citation type="journal article" date="2019" name="G3 (Bethesda)">
        <title>Sequencing of a Wild Apple (Malus baccata) Genome Unravels the Differences Between Cultivated and Wild Apple Species Regarding Disease Resistance and Cold Tolerance.</title>
        <authorList>
            <person name="Chen X."/>
        </authorList>
    </citation>
    <scope>NUCLEOTIDE SEQUENCE [LARGE SCALE GENOMIC DNA]</scope>
    <source>
        <strain evidence="2">cv. Shandingzi</strain>
        <tissue evidence="1">Leaves</tissue>
    </source>
</reference>